<dbReference type="EMBL" id="VSSQ01065573">
    <property type="protein sequence ID" value="MPN18278.1"/>
    <property type="molecule type" value="Genomic_DNA"/>
</dbReference>
<organism evidence="1">
    <name type="scientific">bioreactor metagenome</name>
    <dbReference type="NCBI Taxonomy" id="1076179"/>
    <lineage>
        <taxon>unclassified sequences</taxon>
        <taxon>metagenomes</taxon>
        <taxon>ecological metagenomes</taxon>
    </lineage>
</organism>
<evidence type="ECO:0000313" key="1">
    <source>
        <dbReference type="EMBL" id="MPN18278.1"/>
    </source>
</evidence>
<protein>
    <submittedName>
        <fullName evidence="1">Uncharacterized protein</fullName>
    </submittedName>
</protein>
<sequence>MNFHNNIHIGSTRLTGCGNSFYGAGQIMLTVAATDLSPLGGENFGKGFFYGWGKDRINFNGVITLGHGVLNDVIIILRIIQQG</sequence>
<dbReference type="AlphaFoldDB" id="A0A645FUU1"/>
<comment type="caution">
    <text evidence="1">The sequence shown here is derived from an EMBL/GenBank/DDBJ whole genome shotgun (WGS) entry which is preliminary data.</text>
</comment>
<reference evidence="1" key="1">
    <citation type="submission" date="2019-08" db="EMBL/GenBank/DDBJ databases">
        <authorList>
            <person name="Kucharzyk K."/>
            <person name="Murdoch R.W."/>
            <person name="Higgins S."/>
            <person name="Loffler F."/>
        </authorList>
    </citation>
    <scope>NUCLEOTIDE SEQUENCE</scope>
</reference>
<gene>
    <name evidence="1" type="ORF">SDC9_165638</name>
</gene>
<accession>A0A645FUU1</accession>
<name>A0A645FUU1_9ZZZZ</name>
<proteinExistence type="predicted"/>